<feature type="domain" description="DUF397" evidence="1">
    <location>
        <begin position="10"/>
        <end position="63"/>
    </location>
</feature>
<dbReference type="AlphaFoldDB" id="A0A1M6M6F9"/>
<gene>
    <name evidence="2" type="ORF">SAMN05421803_109215</name>
</gene>
<accession>A0A1M6M6F9</accession>
<dbReference type="RefSeq" id="WP_178378559.1">
    <property type="nucleotide sequence ID" value="NZ_FQZK01000009.1"/>
</dbReference>
<dbReference type="Pfam" id="PF04149">
    <property type="entry name" value="DUF397"/>
    <property type="match status" value="1"/>
</dbReference>
<dbReference type="Proteomes" id="UP000184452">
    <property type="component" value="Unassembled WGS sequence"/>
</dbReference>
<protein>
    <recommendedName>
        <fullName evidence="1">DUF397 domain-containing protein</fullName>
    </recommendedName>
</protein>
<evidence type="ECO:0000259" key="1">
    <source>
        <dbReference type="Pfam" id="PF04149"/>
    </source>
</evidence>
<name>A0A1M6M6F9_9ACTN</name>
<dbReference type="EMBL" id="FQZK01000009">
    <property type="protein sequence ID" value="SHJ79081.1"/>
    <property type="molecule type" value="Genomic_DNA"/>
</dbReference>
<proteinExistence type="predicted"/>
<evidence type="ECO:0000313" key="3">
    <source>
        <dbReference type="Proteomes" id="UP000184452"/>
    </source>
</evidence>
<keyword evidence="3" id="KW-1185">Reference proteome</keyword>
<organism evidence="2 3">
    <name type="scientific">Nocardiopsis flavescens</name>
    <dbReference type="NCBI Taxonomy" id="758803"/>
    <lineage>
        <taxon>Bacteria</taxon>
        <taxon>Bacillati</taxon>
        <taxon>Actinomycetota</taxon>
        <taxon>Actinomycetes</taxon>
        <taxon>Streptosporangiales</taxon>
        <taxon>Nocardiopsidaceae</taxon>
        <taxon>Nocardiopsis</taxon>
    </lineage>
</organism>
<dbReference type="InterPro" id="IPR007278">
    <property type="entry name" value="DUF397"/>
</dbReference>
<evidence type="ECO:0000313" key="2">
    <source>
        <dbReference type="EMBL" id="SHJ79081.1"/>
    </source>
</evidence>
<sequence>MKGLAENPGAWVKSTYSGQGSNSCVEAVLARGGRIGVRDSVHRRGHRLDLPPAAWVGFLGGLRPPRA</sequence>
<reference evidence="2 3" key="1">
    <citation type="submission" date="2016-11" db="EMBL/GenBank/DDBJ databases">
        <authorList>
            <person name="Jaros S."/>
            <person name="Januszkiewicz K."/>
            <person name="Wedrychowicz H."/>
        </authorList>
    </citation>
    <scope>NUCLEOTIDE SEQUENCE [LARGE SCALE GENOMIC DNA]</scope>
    <source>
        <strain evidence="2 3">CGMCC 4.5723</strain>
    </source>
</reference>